<evidence type="ECO:0000313" key="4">
    <source>
        <dbReference type="EMBL" id="KAF2004272.1"/>
    </source>
</evidence>
<proteinExistence type="predicted"/>
<evidence type="ECO:0000256" key="2">
    <source>
        <dbReference type="SAM" id="MobiDB-lite"/>
    </source>
</evidence>
<dbReference type="PANTHER" id="PTHR37543">
    <property type="entry name" value="CCCH ZINC FINGER DNA BINDING PROTEIN (AFU_ORTHOLOGUE AFUA_5G12760)"/>
    <property type="match status" value="1"/>
</dbReference>
<accession>A0A6A5WRF0</accession>
<dbReference type="Gene3D" id="4.10.1000.10">
    <property type="entry name" value="Zinc finger, CCCH-type"/>
    <property type="match status" value="1"/>
</dbReference>
<sequence>MSPAQMYDNNQRSPANSTPMDRQNGTNKLEPDNNTLQVLWARYEQIVRNDAAKADLLKEVLIRYEFLSQEHTKLATYVQDKQAMESGFRAMQISMEADPFVFILIDGDGMIFHDALLATGENGGLAAAGNLFNAVTRCIRDELLSIPIGVRVVCRVYANVRGLAEVLVKCGIIEEVNTFQDFVLGFTRGKALFDFVDVGPGKDRADQKLIETFKLYINDFHCRQIFFGCSHDNGYARILEEHLNDDVYTKKVTLLEGVPFEKELLMLPFNTKKFPGLFRDRKLQVWGAPPAIPPAVNTMTCLPTPPVPKAIPVYAGMPTRFPPPLSRQPTQSPVDSPVLRNIRPALPRTPSASTLASNDSAGLAKPTYANMAVAPAPLFPEPELAQLAYKKFMKPNNDEEIHCNRLGQRVDPPTRNYDKDEVNRLKKLKLCNVHFLRGECPYNENCTHLHEYIPSPAELGTLKLVARMAPCNMGTSCTDTKCIHGHRCPAPKKKSKEVKGVLVLNKGRTGESSKIRDCIFGEDCKFPVELHHVDTDIVKRTVIRN</sequence>
<keyword evidence="1" id="KW-0479">Metal-binding</keyword>
<dbReference type="OrthoDB" id="3512845at2759"/>
<dbReference type="Pfam" id="PF25543">
    <property type="entry name" value="zf-CCCH_tandem"/>
    <property type="match status" value="1"/>
</dbReference>
<keyword evidence="5" id="KW-1185">Reference proteome</keyword>
<feature type="compositionally biased region" description="Polar residues" evidence="2">
    <location>
        <begin position="7"/>
        <end position="31"/>
    </location>
</feature>
<reference evidence="4" key="1">
    <citation type="journal article" date="2020" name="Stud. Mycol.">
        <title>101 Dothideomycetes genomes: a test case for predicting lifestyles and emergence of pathogens.</title>
        <authorList>
            <person name="Haridas S."/>
            <person name="Albert R."/>
            <person name="Binder M."/>
            <person name="Bloem J."/>
            <person name="Labutti K."/>
            <person name="Salamov A."/>
            <person name="Andreopoulos B."/>
            <person name="Baker S."/>
            <person name="Barry K."/>
            <person name="Bills G."/>
            <person name="Bluhm B."/>
            <person name="Cannon C."/>
            <person name="Castanera R."/>
            <person name="Culley D."/>
            <person name="Daum C."/>
            <person name="Ezra D."/>
            <person name="Gonzalez J."/>
            <person name="Henrissat B."/>
            <person name="Kuo A."/>
            <person name="Liang C."/>
            <person name="Lipzen A."/>
            <person name="Lutzoni F."/>
            <person name="Magnuson J."/>
            <person name="Mondo S."/>
            <person name="Nolan M."/>
            <person name="Ohm R."/>
            <person name="Pangilinan J."/>
            <person name="Park H.-J."/>
            <person name="Ramirez L."/>
            <person name="Alfaro M."/>
            <person name="Sun H."/>
            <person name="Tritt A."/>
            <person name="Yoshinaga Y."/>
            <person name="Zwiers L.-H."/>
            <person name="Turgeon B."/>
            <person name="Goodwin S."/>
            <person name="Spatafora J."/>
            <person name="Crous P."/>
            <person name="Grigoriev I."/>
        </authorList>
    </citation>
    <scope>NUCLEOTIDE SEQUENCE</scope>
    <source>
        <strain evidence="4">CBS 123094</strain>
    </source>
</reference>
<dbReference type="InterPro" id="IPR057683">
    <property type="entry name" value="DUF7923"/>
</dbReference>
<feature type="zinc finger region" description="C3H1-type" evidence="1">
    <location>
        <begin position="425"/>
        <end position="453"/>
    </location>
</feature>
<feature type="domain" description="C3H1-type" evidence="3">
    <location>
        <begin position="425"/>
        <end position="453"/>
    </location>
</feature>
<feature type="region of interest" description="Disordered" evidence="2">
    <location>
        <begin position="1"/>
        <end position="31"/>
    </location>
</feature>
<protein>
    <recommendedName>
        <fullName evidence="3">C3H1-type domain-containing protein</fullName>
    </recommendedName>
</protein>
<keyword evidence="1" id="KW-0862">Zinc</keyword>
<dbReference type="Pfam" id="PF25540">
    <property type="entry name" value="DUF7923"/>
    <property type="match status" value="1"/>
</dbReference>
<name>A0A6A5WRF0_9PLEO</name>
<dbReference type="EMBL" id="ML977568">
    <property type="protein sequence ID" value="KAF2004272.1"/>
    <property type="molecule type" value="Genomic_DNA"/>
</dbReference>
<dbReference type="PANTHER" id="PTHR37543:SF1">
    <property type="entry name" value="CCCH ZINC FINGER DNA BINDING PROTEIN (AFU_ORTHOLOGUE AFUA_5G12760)"/>
    <property type="match status" value="1"/>
</dbReference>
<dbReference type="AlphaFoldDB" id="A0A6A5WRF0"/>
<organism evidence="4 5">
    <name type="scientific">Amniculicola lignicola CBS 123094</name>
    <dbReference type="NCBI Taxonomy" id="1392246"/>
    <lineage>
        <taxon>Eukaryota</taxon>
        <taxon>Fungi</taxon>
        <taxon>Dikarya</taxon>
        <taxon>Ascomycota</taxon>
        <taxon>Pezizomycotina</taxon>
        <taxon>Dothideomycetes</taxon>
        <taxon>Pleosporomycetidae</taxon>
        <taxon>Pleosporales</taxon>
        <taxon>Amniculicolaceae</taxon>
        <taxon>Amniculicola</taxon>
    </lineage>
</organism>
<evidence type="ECO:0000313" key="5">
    <source>
        <dbReference type="Proteomes" id="UP000799779"/>
    </source>
</evidence>
<dbReference type="InterPro" id="IPR000571">
    <property type="entry name" value="Znf_CCCH"/>
</dbReference>
<dbReference type="Proteomes" id="UP000799779">
    <property type="component" value="Unassembled WGS sequence"/>
</dbReference>
<keyword evidence="1" id="KW-0863">Zinc-finger</keyword>
<evidence type="ECO:0000259" key="3">
    <source>
        <dbReference type="PROSITE" id="PS50103"/>
    </source>
</evidence>
<dbReference type="GO" id="GO:0008270">
    <property type="term" value="F:zinc ion binding"/>
    <property type="evidence" value="ECO:0007669"/>
    <property type="project" value="UniProtKB-KW"/>
</dbReference>
<gene>
    <name evidence="4" type="ORF">P154DRAFT_560741</name>
</gene>
<dbReference type="InterPro" id="IPR057654">
    <property type="entry name" value="Znf-CCCH_tandem"/>
</dbReference>
<evidence type="ECO:0000256" key="1">
    <source>
        <dbReference type="PROSITE-ProRule" id="PRU00723"/>
    </source>
</evidence>
<dbReference type="PROSITE" id="PS50103">
    <property type="entry name" value="ZF_C3H1"/>
    <property type="match status" value="1"/>
</dbReference>